<evidence type="ECO:0000256" key="2">
    <source>
        <dbReference type="ARBA" id="ARBA00004389"/>
    </source>
</evidence>
<keyword evidence="3" id="KW-1003">Cell membrane</keyword>
<dbReference type="GO" id="GO:0005886">
    <property type="term" value="C:plasma membrane"/>
    <property type="evidence" value="ECO:0007669"/>
    <property type="project" value="UniProtKB-SubCell"/>
</dbReference>
<reference evidence="10 11" key="1">
    <citation type="journal article" date="2022" name="Nat. Genet.">
        <title>Improved pea reference genome and pan-genome highlight genomic features and evolutionary characteristics.</title>
        <authorList>
            <person name="Yang T."/>
            <person name="Liu R."/>
            <person name="Luo Y."/>
            <person name="Hu S."/>
            <person name="Wang D."/>
            <person name="Wang C."/>
            <person name="Pandey M.K."/>
            <person name="Ge S."/>
            <person name="Xu Q."/>
            <person name="Li N."/>
            <person name="Li G."/>
            <person name="Huang Y."/>
            <person name="Saxena R.K."/>
            <person name="Ji Y."/>
            <person name="Li M."/>
            <person name="Yan X."/>
            <person name="He Y."/>
            <person name="Liu Y."/>
            <person name="Wang X."/>
            <person name="Xiang C."/>
            <person name="Varshney R.K."/>
            <person name="Ding H."/>
            <person name="Gao S."/>
            <person name="Zong X."/>
        </authorList>
    </citation>
    <scope>NUCLEOTIDE SEQUENCE [LARGE SCALE GENOMIC DNA]</scope>
    <source>
        <strain evidence="10 11">cv. Zhongwan 6</strain>
    </source>
</reference>
<dbReference type="AlphaFoldDB" id="A0A9D5AL66"/>
<gene>
    <name evidence="10" type="ORF">KIW84_057542</name>
</gene>
<comment type="similarity">
    <text evidence="9">Belongs to the plant Proton pump-interactor protein family.</text>
</comment>
<name>A0A9D5AL66_PEA</name>
<evidence type="ECO:0000256" key="5">
    <source>
        <dbReference type="ARBA" id="ARBA00022824"/>
    </source>
</evidence>
<evidence type="ECO:0000256" key="4">
    <source>
        <dbReference type="ARBA" id="ARBA00022692"/>
    </source>
</evidence>
<dbReference type="PANTHER" id="PTHR32219">
    <property type="entry name" value="RNA-BINDING PROTEIN YLMH-RELATED"/>
    <property type="match status" value="1"/>
</dbReference>
<comment type="subcellular location">
    <subcellularLocation>
        <location evidence="1">Cell membrane</location>
        <topology evidence="1">Single-pass membrane protein</topology>
    </subcellularLocation>
    <subcellularLocation>
        <location evidence="2">Endoplasmic reticulum membrane</location>
        <topology evidence="2">Single-pass membrane protein</topology>
    </subcellularLocation>
</comment>
<dbReference type="GO" id="GO:0005789">
    <property type="term" value="C:endoplasmic reticulum membrane"/>
    <property type="evidence" value="ECO:0007669"/>
    <property type="project" value="UniProtKB-SubCell"/>
</dbReference>
<comment type="caution">
    <text evidence="10">The sequence shown here is derived from an EMBL/GenBank/DDBJ whole genome shotgun (WGS) entry which is preliminary data.</text>
</comment>
<dbReference type="PANTHER" id="PTHR32219:SF2">
    <property type="entry name" value="PROTON PUMP-INTERACTOR 1"/>
    <property type="match status" value="1"/>
</dbReference>
<evidence type="ECO:0008006" key="12">
    <source>
        <dbReference type="Google" id="ProtNLM"/>
    </source>
</evidence>
<keyword evidence="11" id="KW-1185">Reference proteome</keyword>
<accession>A0A9D5AL66</accession>
<evidence type="ECO:0000256" key="3">
    <source>
        <dbReference type="ARBA" id="ARBA00022475"/>
    </source>
</evidence>
<keyword evidence="5" id="KW-0256">Endoplasmic reticulum</keyword>
<dbReference type="Gramene" id="Psat05G0754200-T1">
    <property type="protein sequence ID" value="KAI5412958.1"/>
    <property type="gene ID" value="KIW84_057542"/>
</dbReference>
<dbReference type="OrthoDB" id="656882at2759"/>
<evidence type="ECO:0000256" key="1">
    <source>
        <dbReference type="ARBA" id="ARBA00004162"/>
    </source>
</evidence>
<organism evidence="10 11">
    <name type="scientific">Pisum sativum</name>
    <name type="common">Garden pea</name>
    <name type="synonym">Lathyrus oleraceus</name>
    <dbReference type="NCBI Taxonomy" id="3888"/>
    <lineage>
        <taxon>Eukaryota</taxon>
        <taxon>Viridiplantae</taxon>
        <taxon>Streptophyta</taxon>
        <taxon>Embryophyta</taxon>
        <taxon>Tracheophyta</taxon>
        <taxon>Spermatophyta</taxon>
        <taxon>Magnoliopsida</taxon>
        <taxon>eudicotyledons</taxon>
        <taxon>Gunneridae</taxon>
        <taxon>Pentapetalae</taxon>
        <taxon>rosids</taxon>
        <taxon>fabids</taxon>
        <taxon>Fabales</taxon>
        <taxon>Fabaceae</taxon>
        <taxon>Papilionoideae</taxon>
        <taxon>50 kb inversion clade</taxon>
        <taxon>NPAAA clade</taxon>
        <taxon>Hologalegina</taxon>
        <taxon>IRL clade</taxon>
        <taxon>Fabeae</taxon>
        <taxon>Lathyrus</taxon>
    </lineage>
</organism>
<evidence type="ECO:0000256" key="7">
    <source>
        <dbReference type="ARBA" id="ARBA00023054"/>
    </source>
</evidence>
<protein>
    <recommendedName>
        <fullName evidence="12">Proton pump interactor</fullName>
    </recommendedName>
</protein>
<keyword evidence="7" id="KW-0175">Coiled coil</keyword>
<keyword evidence="8" id="KW-0472">Membrane</keyword>
<evidence type="ECO:0000313" key="11">
    <source>
        <dbReference type="Proteomes" id="UP001058974"/>
    </source>
</evidence>
<evidence type="ECO:0000313" key="10">
    <source>
        <dbReference type="EMBL" id="KAI5412958.1"/>
    </source>
</evidence>
<dbReference type="InterPro" id="IPR055282">
    <property type="entry name" value="PPI1-4"/>
</dbReference>
<dbReference type="Proteomes" id="UP001058974">
    <property type="component" value="Chromosome 5"/>
</dbReference>
<keyword evidence="4" id="KW-0812">Transmembrane</keyword>
<keyword evidence="6" id="KW-1133">Transmembrane helix</keyword>
<sequence>MMENKETTSPPKAIDDNSEHVSKLVHQFYFVKLWPIDQDSICKIKVEENVVKKMNQDISEITESITKKMSEKEHLGSLLSRLNYPRREHIKQVAASKEKVLKNLDMILEVLCLMNKKAKRGWFVEEHDKNNFNSLMLHGNKSLIEEKRILRDINFLQKDVDPFKSLEVLKKTIRSSYYLKNWKQLLKEIEIFQIQYMERASGNDYVKGNISNFESLKKIMKDQIKVLCDESLRNRRELMEYGTRIRHGLKEVEGINGELCCLKGKLSEKNKLKGEAYQKILKLKKLYPEEILQYYQYCSDMNKVYQLVEEKDMGSLDEMSRSEVGKFMLEWNNNKAFREDYEKKVMQSMKRRQLSGDGRRKPDKS</sequence>
<evidence type="ECO:0000256" key="9">
    <source>
        <dbReference type="ARBA" id="ARBA00038080"/>
    </source>
</evidence>
<evidence type="ECO:0000256" key="8">
    <source>
        <dbReference type="ARBA" id="ARBA00023136"/>
    </source>
</evidence>
<dbReference type="EMBL" id="JAMSHJ010000005">
    <property type="protein sequence ID" value="KAI5412958.1"/>
    <property type="molecule type" value="Genomic_DNA"/>
</dbReference>
<evidence type="ECO:0000256" key="6">
    <source>
        <dbReference type="ARBA" id="ARBA00022989"/>
    </source>
</evidence>
<proteinExistence type="inferred from homology"/>